<keyword evidence="2" id="KW-1185">Reference proteome</keyword>
<proteinExistence type="predicted"/>
<evidence type="ECO:0000313" key="1">
    <source>
        <dbReference type="EMBL" id="GFY51310.1"/>
    </source>
</evidence>
<dbReference type="AlphaFoldDB" id="A0A8X6XEP8"/>
<organism evidence="1 2">
    <name type="scientific">Trichonephila inaurata madagascariensis</name>
    <dbReference type="NCBI Taxonomy" id="2747483"/>
    <lineage>
        <taxon>Eukaryota</taxon>
        <taxon>Metazoa</taxon>
        <taxon>Ecdysozoa</taxon>
        <taxon>Arthropoda</taxon>
        <taxon>Chelicerata</taxon>
        <taxon>Arachnida</taxon>
        <taxon>Araneae</taxon>
        <taxon>Araneomorphae</taxon>
        <taxon>Entelegynae</taxon>
        <taxon>Araneoidea</taxon>
        <taxon>Nephilidae</taxon>
        <taxon>Trichonephila</taxon>
        <taxon>Trichonephila inaurata</taxon>
    </lineage>
</organism>
<accession>A0A8X6XEP8</accession>
<name>A0A8X6XEP8_9ARAC</name>
<dbReference type="Proteomes" id="UP000886998">
    <property type="component" value="Unassembled WGS sequence"/>
</dbReference>
<comment type="caution">
    <text evidence="1">The sequence shown here is derived from an EMBL/GenBank/DDBJ whole genome shotgun (WGS) entry which is preliminary data.</text>
</comment>
<reference evidence="1" key="1">
    <citation type="submission" date="2020-08" db="EMBL/GenBank/DDBJ databases">
        <title>Multicomponent nature underlies the extraordinary mechanical properties of spider dragline silk.</title>
        <authorList>
            <person name="Kono N."/>
            <person name="Nakamura H."/>
            <person name="Mori M."/>
            <person name="Yoshida Y."/>
            <person name="Ohtoshi R."/>
            <person name="Malay A.D."/>
            <person name="Moran D.A.P."/>
            <person name="Tomita M."/>
            <person name="Numata K."/>
            <person name="Arakawa K."/>
        </authorList>
    </citation>
    <scope>NUCLEOTIDE SEQUENCE</scope>
</reference>
<protein>
    <submittedName>
        <fullName evidence="1">Uncharacterized protein</fullName>
    </submittedName>
</protein>
<dbReference type="EMBL" id="BMAV01008008">
    <property type="protein sequence ID" value="GFY51310.1"/>
    <property type="molecule type" value="Genomic_DNA"/>
</dbReference>
<gene>
    <name evidence="1" type="ORF">TNIN_138981</name>
</gene>
<sequence>MKSNHFIGRVEASGKFTTRLSTVLIDDRLQGFVLQGLWSSCSSFITEGQIFRPEFSKPMACRTFIDALSPSLTYSTT</sequence>
<evidence type="ECO:0000313" key="2">
    <source>
        <dbReference type="Proteomes" id="UP000886998"/>
    </source>
</evidence>